<sequence>MKQLFEAVEEGRPGPKWRKLFHNHWPAYREPMHQESGSMVPTLFECRRALQEHMPLWKPIWDEQVECVGGGDAEARFLSMWCPAPAVFAGTQAFWLGSGGPALLHNHDQAIPAQDVTWLSSRWGGQRVVAVTDHLCGALDGLNESGLAVALSFGGRKVRGAGFGAQLIVRYLLEFAGTTREAAAMLSKIPVSMTHSITLVDRLGNGSTVFVAPDREALVVPLRGIANHQHAVEWPEYAVSTQSRARCQALDKAIAESSAQEEMIAAMLTPPLYQRSSRRGHGTLYTAIYRPDGLRAELIWPTGGWVQSIHLFEEGVRHVALFDGPRGGATERSFRSTMPGELPELWPS</sequence>
<dbReference type="RefSeq" id="WP_173122903.1">
    <property type="nucleotide sequence ID" value="NZ_JABRWJ010000003.1"/>
</dbReference>
<accession>A0ABX2EGR9</accession>
<evidence type="ECO:0000313" key="3">
    <source>
        <dbReference type="EMBL" id="NRF67819.1"/>
    </source>
</evidence>
<comment type="caution">
    <text evidence="3">The sequence shown here is derived from an EMBL/GenBank/DDBJ whole genome shotgun (WGS) entry which is preliminary data.</text>
</comment>
<dbReference type="Proteomes" id="UP000737171">
    <property type="component" value="Unassembled WGS sequence"/>
</dbReference>
<dbReference type="Pfam" id="PF03417">
    <property type="entry name" value="AAT"/>
    <property type="match status" value="1"/>
</dbReference>
<organism evidence="3 4">
    <name type="scientific">Pseudaquabacterium terrae</name>
    <dbReference type="NCBI Taxonomy" id="2732868"/>
    <lineage>
        <taxon>Bacteria</taxon>
        <taxon>Pseudomonadati</taxon>
        <taxon>Pseudomonadota</taxon>
        <taxon>Betaproteobacteria</taxon>
        <taxon>Burkholderiales</taxon>
        <taxon>Sphaerotilaceae</taxon>
        <taxon>Pseudaquabacterium</taxon>
    </lineage>
</organism>
<protein>
    <recommendedName>
        <fullName evidence="2">Peptidase C45 hydrolase domain-containing protein</fullName>
    </recommendedName>
</protein>
<proteinExistence type="predicted"/>
<evidence type="ECO:0000259" key="2">
    <source>
        <dbReference type="Pfam" id="PF03417"/>
    </source>
</evidence>
<dbReference type="NCBIfam" id="NF040521">
    <property type="entry name" value="C45_proenzyme"/>
    <property type="match status" value="1"/>
</dbReference>
<dbReference type="InterPro" id="IPR005079">
    <property type="entry name" value="Peptidase_C45_hydrolase"/>
</dbReference>
<feature type="region of interest" description="Disordered" evidence="1">
    <location>
        <begin position="329"/>
        <end position="348"/>
    </location>
</feature>
<dbReference type="EMBL" id="JABRWJ010000003">
    <property type="protein sequence ID" value="NRF67819.1"/>
    <property type="molecule type" value="Genomic_DNA"/>
</dbReference>
<dbReference type="Gene3D" id="3.60.60.10">
    <property type="entry name" value="Penicillin V Acylase, Chain A"/>
    <property type="match status" value="1"/>
</dbReference>
<name>A0ABX2EGR9_9BURK</name>
<reference evidence="3 4" key="1">
    <citation type="submission" date="2020-05" db="EMBL/GenBank/DDBJ databases">
        <title>Aquincola sp. isolate from soil.</title>
        <authorList>
            <person name="Han J."/>
            <person name="Kim D.-U."/>
        </authorList>
    </citation>
    <scope>NUCLEOTIDE SEQUENCE [LARGE SCALE GENOMIC DNA]</scope>
    <source>
        <strain evidence="3 4">S2</strain>
    </source>
</reference>
<feature type="domain" description="Peptidase C45 hydrolase" evidence="2">
    <location>
        <begin position="95"/>
        <end position="301"/>
    </location>
</feature>
<evidence type="ECO:0000313" key="4">
    <source>
        <dbReference type="Proteomes" id="UP000737171"/>
    </source>
</evidence>
<dbReference type="InterPro" id="IPR047794">
    <property type="entry name" value="C45_proenzyme-like"/>
</dbReference>
<keyword evidence="4" id="KW-1185">Reference proteome</keyword>
<evidence type="ECO:0000256" key="1">
    <source>
        <dbReference type="SAM" id="MobiDB-lite"/>
    </source>
</evidence>
<gene>
    <name evidence="3" type="ORF">HLB44_12570</name>
</gene>